<keyword evidence="5" id="KW-0717">Septation</keyword>
<evidence type="ECO:0000256" key="5">
    <source>
        <dbReference type="ARBA" id="ARBA00023210"/>
    </source>
</evidence>
<evidence type="ECO:0000313" key="8">
    <source>
        <dbReference type="Proteomes" id="UP001596160"/>
    </source>
</evidence>
<reference evidence="8" key="1">
    <citation type="journal article" date="2019" name="Int. J. Syst. Evol. Microbiol.">
        <title>The Global Catalogue of Microorganisms (GCM) 10K type strain sequencing project: providing services to taxonomists for standard genome sequencing and annotation.</title>
        <authorList>
            <consortium name="The Broad Institute Genomics Platform"/>
            <consortium name="The Broad Institute Genome Sequencing Center for Infectious Disease"/>
            <person name="Wu L."/>
            <person name="Ma J."/>
        </authorList>
    </citation>
    <scope>NUCLEOTIDE SEQUENCE [LARGE SCALE GENOMIC DNA]</scope>
    <source>
        <strain evidence="8">PCU 266</strain>
    </source>
</reference>
<keyword evidence="3" id="KW-0132">Cell division</keyword>
<protein>
    <submittedName>
        <fullName evidence="7">SsgA family sporulation/cell division regulator</fullName>
    </submittedName>
</protein>
<dbReference type="Proteomes" id="UP001596160">
    <property type="component" value="Unassembled WGS sequence"/>
</dbReference>
<dbReference type="EMBL" id="JBHSKP010000015">
    <property type="protein sequence ID" value="MFC5154397.1"/>
    <property type="molecule type" value="Genomic_DNA"/>
</dbReference>
<dbReference type="RefSeq" id="WP_344481388.1">
    <property type="nucleotide sequence ID" value="NZ_BAAASB010000016.1"/>
</dbReference>
<evidence type="ECO:0000256" key="1">
    <source>
        <dbReference type="ARBA" id="ARBA00004431"/>
    </source>
</evidence>
<evidence type="ECO:0000256" key="6">
    <source>
        <dbReference type="ARBA" id="ARBA00023306"/>
    </source>
</evidence>
<comment type="similarity">
    <text evidence="2">Belongs to the SsgA family.</text>
</comment>
<proteinExistence type="inferred from homology"/>
<dbReference type="InterPro" id="IPR006776">
    <property type="entry name" value="SsgB"/>
</dbReference>
<organism evidence="7 8">
    <name type="scientific">Streptomyces amakusaensis</name>
    <dbReference type="NCBI Taxonomy" id="67271"/>
    <lineage>
        <taxon>Bacteria</taxon>
        <taxon>Bacillati</taxon>
        <taxon>Actinomycetota</taxon>
        <taxon>Actinomycetes</taxon>
        <taxon>Kitasatosporales</taxon>
        <taxon>Streptomycetaceae</taxon>
        <taxon>Streptomyces</taxon>
    </lineage>
</organism>
<comment type="subcellular location">
    <subcellularLocation>
        <location evidence="1">Cell septum</location>
    </subcellularLocation>
</comment>
<gene>
    <name evidence="7" type="ORF">ACFPRH_21910</name>
</gene>
<evidence type="ECO:0000313" key="7">
    <source>
        <dbReference type="EMBL" id="MFC5154397.1"/>
    </source>
</evidence>
<dbReference type="Pfam" id="PF04686">
    <property type="entry name" value="SsgA"/>
    <property type="match status" value="1"/>
</dbReference>
<evidence type="ECO:0000256" key="2">
    <source>
        <dbReference type="ARBA" id="ARBA00009323"/>
    </source>
</evidence>
<keyword evidence="6" id="KW-0131">Cell cycle</keyword>
<accession>A0ABW0AQR2</accession>
<name>A0ABW0AQR2_9ACTN</name>
<comment type="caution">
    <text evidence="7">The sequence shown here is derived from an EMBL/GenBank/DDBJ whole genome shotgun (WGS) entry which is preliminary data.</text>
</comment>
<evidence type="ECO:0000256" key="4">
    <source>
        <dbReference type="ARBA" id="ARBA00022969"/>
    </source>
</evidence>
<keyword evidence="8" id="KW-1185">Reference proteome</keyword>
<keyword evidence="4" id="KW-0749">Sporulation</keyword>
<evidence type="ECO:0000256" key="3">
    <source>
        <dbReference type="ARBA" id="ARBA00022618"/>
    </source>
</evidence>
<dbReference type="Gene3D" id="2.30.31.20">
    <property type="entry name" value="Sporulation-specific cell division protein SsgB"/>
    <property type="match status" value="1"/>
</dbReference>
<sequence length="142" mass="15241">MLRTVEQSIPAHLVNGTPPIASMTVRLAYTADDPLAVRMTFPAAASLHGSSVTWVFARDLLDSGLRAPSGRGDVRIRPCGRTRTTVELRSPQGVALLRFATGRLRHFLLHSYTAVPADLESRALGIDAALAALLPGARDTQE</sequence>
<dbReference type="InterPro" id="IPR038658">
    <property type="entry name" value="SsgB_sf"/>
</dbReference>